<proteinExistence type="predicted"/>
<gene>
    <name evidence="2" type="primary">65</name>
    <name evidence="2" type="ORF">SEA_FRYBERGER_65</name>
</gene>
<dbReference type="RefSeq" id="YP_009807617.1">
    <property type="nucleotide sequence ID" value="NC_048027.1"/>
</dbReference>
<organism evidence="2 3">
    <name type="scientific">Gordonia phage Fryberger</name>
    <dbReference type="NCBI Taxonomy" id="2250392"/>
    <lineage>
        <taxon>Viruses</taxon>
        <taxon>Duplodnaviria</taxon>
        <taxon>Heunggongvirae</taxon>
        <taxon>Uroviricota</taxon>
        <taxon>Caudoviricetes</taxon>
        <taxon>Ronaldovirus</taxon>
        <taxon>Ronaldovirus fryberger</taxon>
    </lineage>
</organism>
<keyword evidence="3" id="KW-1185">Reference proteome</keyword>
<name>A0A346FCL9_9CAUD</name>
<dbReference type="GeneID" id="54998498"/>
<evidence type="ECO:0000313" key="2">
    <source>
        <dbReference type="EMBL" id="AXN53483.1"/>
    </source>
</evidence>
<evidence type="ECO:0000313" key="3">
    <source>
        <dbReference type="Proteomes" id="UP000259952"/>
    </source>
</evidence>
<evidence type="ECO:0000256" key="1">
    <source>
        <dbReference type="SAM" id="Phobius"/>
    </source>
</evidence>
<dbReference type="KEGG" id="vg:54998498"/>
<keyword evidence="1" id="KW-0812">Transmembrane</keyword>
<dbReference type="Proteomes" id="UP000259952">
    <property type="component" value="Segment"/>
</dbReference>
<sequence length="126" mass="13966">MINGNGYAVFEDVEPKSSNTFKVVLVVVLAIVAVTVLVLWSAGVFDQDDPIKSQEDKFISSIVIDEDAMSPHDRAVYLEWAETYCAIMEHETVSEAQQYLILIGMDEGQAQVFGTAARQYICVTDL</sequence>
<reference evidence="2 3" key="1">
    <citation type="submission" date="2018-06" db="EMBL/GenBank/DDBJ databases">
        <authorList>
            <person name="Searcy Z.E."/>
            <person name="Delesalle V.A."/>
            <person name="Garlena R.A."/>
            <person name="Russell D.A."/>
            <person name="Pope W.H."/>
            <person name="Jacobs-Sera D."/>
            <person name="Hatfull G.F."/>
        </authorList>
    </citation>
    <scope>NUCLEOTIDE SEQUENCE [LARGE SCALE GENOMIC DNA]</scope>
</reference>
<feature type="transmembrane region" description="Helical" evidence="1">
    <location>
        <begin position="23"/>
        <end position="45"/>
    </location>
</feature>
<keyword evidence="1" id="KW-0472">Membrane</keyword>
<accession>A0A346FCL9</accession>
<protein>
    <submittedName>
        <fullName evidence="2">Uncharacterized protein</fullName>
    </submittedName>
</protein>
<dbReference type="EMBL" id="MH479913">
    <property type="protein sequence ID" value="AXN53483.1"/>
    <property type="molecule type" value="Genomic_DNA"/>
</dbReference>
<keyword evidence="1" id="KW-1133">Transmembrane helix</keyword>